<comment type="caution">
    <text evidence="1">The sequence shown here is derived from an EMBL/GenBank/DDBJ whole genome shotgun (WGS) entry which is preliminary data.</text>
</comment>
<dbReference type="AlphaFoldDB" id="A0AAV4Q5S2"/>
<keyword evidence="2" id="KW-1185">Reference proteome</keyword>
<dbReference type="Proteomes" id="UP001054837">
    <property type="component" value="Unassembled WGS sequence"/>
</dbReference>
<evidence type="ECO:0000313" key="1">
    <source>
        <dbReference type="EMBL" id="GIY04456.1"/>
    </source>
</evidence>
<keyword evidence="1" id="KW-0808">Transferase</keyword>
<dbReference type="EMBL" id="BPLQ01003929">
    <property type="protein sequence ID" value="GIY04456.1"/>
    <property type="molecule type" value="Genomic_DNA"/>
</dbReference>
<proteinExistence type="predicted"/>
<organism evidence="1 2">
    <name type="scientific">Caerostris darwini</name>
    <dbReference type="NCBI Taxonomy" id="1538125"/>
    <lineage>
        <taxon>Eukaryota</taxon>
        <taxon>Metazoa</taxon>
        <taxon>Ecdysozoa</taxon>
        <taxon>Arthropoda</taxon>
        <taxon>Chelicerata</taxon>
        <taxon>Arachnida</taxon>
        <taxon>Araneae</taxon>
        <taxon>Araneomorphae</taxon>
        <taxon>Entelegynae</taxon>
        <taxon>Araneoidea</taxon>
        <taxon>Araneidae</taxon>
        <taxon>Caerostris</taxon>
    </lineage>
</organism>
<reference evidence="1 2" key="1">
    <citation type="submission" date="2021-06" db="EMBL/GenBank/DDBJ databases">
        <title>Caerostris darwini draft genome.</title>
        <authorList>
            <person name="Kono N."/>
            <person name="Arakawa K."/>
        </authorList>
    </citation>
    <scope>NUCLEOTIDE SEQUENCE [LARGE SCALE GENOMIC DNA]</scope>
</reference>
<protein>
    <submittedName>
        <fullName evidence="1">Reverse transcriptase domain-containing protein</fullName>
    </submittedName>
</protein>
<sequence>MVCIHGELSRPFEIVNGVRQRDALACLLFTVTLEKVIRDSGINTRATIFNKSVQILAYADDIDIARYESTLRESFLVLEGSAGDAGLTINEGKTKYMF</sequence>
<evidence type="ECO:0000313" key="2">
    <source>
        <dbReference type="Proteomes" id="UP001054837"/>
    </source>
</evidence>
<name>A0AAV4Q5S2_9ARAC</name>
<keyword evidence="1" id="KW-0548">Nucleotidyltransferase</keyword>
<dbReference type="GO" id="GO:0003964">
    <property type="term" value="F:RNA-directed DNA polymerase activity"/>
    <property type="evidence" value="ECO:0007669"/>
    <property type="project" value="UniProtKB-KW"/>
</dbReference>
<gene>
    <name evidence="1" type="primary">C0J52_06794</name>
    <name evidence="1" type="ORF">CDAR_5601</name>
</gene>
<keyword evidence="1" id="KW-0695">RNA-directed DNA polymerase</keyword>
<accession>A0AAV4Q5S2</accession>